<dbReference type="EMBL" id="QGGG01000021">
    <property type="protein sequence ID" value="PWJ75264.1"/>
    <property type="molecule type" value="Genomic_DNA"/>
</dbReference>
<dbReference type="PANTHER" id="PTHR46558:SF4">
    <property type="entry name" value="DNA-BIDING PHAGE PROTEIN"/>
    <property type="match status" value="1"/>
</dbReference>
<dbReference type="Gene3D" id="1.10.260.40">
    <property type="entry name" value="lambda repressor-like DNA-binding domains"/>
    <property type="match status" value="1"/>
</dbReference>
<evidence type="ECO:0000313" key="4">
    <source>
        <dbReference type="Proteomes" id="UP000245396"/>
    </source>
</evidence>
<sequence length="254" mass="28256">MSQFLGKAIATARKQKGLSQQAVAEALGISRVAISQWENGSTEPSTENLIRVCDLLDLNLAAATSGMVKIEAITPLGQPEGLESEVVRYVSDRRPENRDINDEFIRFLDGSPVDPVRPRDVPVYSALFGDGDADFYRSNEIIDFVRRPQSYQQAGKPGSVYALYVVTPVLAPRYEEGELFYVQPGRPAVPGDYAVIKLKGGEESQQKWRMRKLLGREGSGWKVASFFPSAETIIENQDIEAIHRIVPWGELVDR</sequence>
<dbReference type="InterPro" id="IPR010982">
    <property type="entry name" value="Lambda_DNA-bd_dom_sf"/>
</dbReference>
<protein>
    <submittedName>
        <fullName evidence="3">Phage repressor protein C with HTH and peptisase S24 domain</fullName>
    </submittedName>
</protein>
<accession>A0A316BP16</accession>
<dbReference type="PROSITE" id="PS50943">
    <property type="entry name" value="HTH_CROC1"/>
    <property type="match status" value="1"/>
</dbReference>
<dbReference type="GO" id="GO:0003677">
    <property type="term" value="F:DNA binding"/>
    <property type="evidence" value="ECO:0007669"/>
    <property type="project" value="UniProtKB-KW"/>
</dbReference>
<organism evidence="3 4">
    <name type="scientific">Pseudaminobacter salicylatoxidans</name>
    <dbReference type="NCBI Taxonomy" id="93369"/>
    <lineage>
        <taxon>Bacteria</taxon>
        <taxon>Pseudomonadati</taxon>
        <taxon>Pseudomonadota</taxon>
        <taxon>Alphaproteobacteria</taxon>
        <taxon>Hyphomicrobiales</taxon>
        <taxon>Phyllobacteriaceae</taxon>
        <taxon>Pseudaminobacter</taxon>
    </lineage>
</organism>
<evidence type="ECO:0000259" key="2">
    <source>
        <dbReference type="PROSITE" id="PS50943"/>
    </source>
</evidence>
<dbReference type="SUPFAM" id="SSF47413">
    <property type="entry name" value="lambda repressor-like DNA-binding domains"/>
    <property type="match status" value="1"/>
</dbReference>
<dbReference type="OrthoDB" id="528805at2"/>
<comment type="caution">
    <text evidence="3">The sequence shown here is derived from an EMBL/GenBank/DDBJ whole genome shotgun (WGS) entry which is preliminary data.</text>
</comment>
<dbReference type="Gene3D" id="2.10.109.10">
    <property type="entry name" value="Umud Fragment, subunit A"/>
    <property type="match status" value="1"/>
</dbReference>
<name>A0A316BP16_PSESE</name>
<reference evidence="3 4" key="1">
    <citation type="submission" date="2018-05" db="EMBL/GenBank/DDBJ databases">
        <title>Genomic Encyclopedia of Type Strains, Phase IV (KMG-IV): sequencing the most valuable type-strain genomes for metagenomic binning, comparative biology and taxonomic classification.</title>
        <authorList>
            <person name="Goeker M."/>
        </authorList>
    </citation>
    <scope>NUCLEOTIDE SEQUENCE [LARGE SCALE GENOMIC DNA]</scope>
    <source>
        <strain evidence="3 4">DSM 6986</strain>
    </source>
</reference>
<gene>
    <name evidence="3" type="ORF">C7441_12146</name>
</gene>
<keyword evidence="1" id="KW-0238">DNA-binding</keyword>
<dbReference type="InterPro" id="IPR001387">
    <property type="entry name" value="Cro/C1-type_HTH"/>
</dbReference>
<keyword evidence="4" id="KW-1185">Reference proteome</keyword>
<dbReference type="CDD" id="cd00093">
    <property type="entry name" value="HTH_XRE"/>
    <property type="match status" value="1"/>
</dbReference>
<dbReference type="Pfam" id="PF01381">
    <property type="entry name" value="HTH_3"/>
    <property type="match status" value="1"/>
</dbReference>
<proteinExistence type="predicted"/>
<feature type="domain" description="HTH cro/C1-type" evidence="2">
    <location>
        <begin position="9"/>
        <end position="63"/>
    </location>
</feature>
<evidence type="ECO:0000313" key="3">
    <source>
        <dbReference type="EMBL" id="PWJ75264.1"/>
    </source>
</evidence>
<dbReference type="SUPFAM" id="SSF51306">
    <property type="entry name" value="LexA/Signal peptidase"/>
    <property type="match status" value="1"/>
</dbReference>
<dbReference type="InterPro" id="IPR036286">
    <property type="entry name" value="LexA/Signal_pep-like_sf"/>
</dbReference>
<evidence type="ECO:0000256" key="1">
    <source>
        <dbReference type="ARBA" id="ARBA00023125"/>
    </source>
</evidence>
<dbReference type="Proteomes" id="UP000245396">
    <property type="component" value="Unassembled WGS sequence"/>
</dbReference>
<dbReference type="AlphaFoldDB" id="A0A316BP16"/>
<dbReference type="PANTHER" id="PTHR46558">
    <property type="entry name" value="TRACRIPTIONAL REGULATORY PROTEIN-RELATED-RELATED"/>
    <property type="match status" value="1"/>
</dbReference>
<dbReference type="SMART" id="SM00530">
    <property type="entry name" value="HTH_XRE"/>
    <property type="match status" value="1"/>
</dbReference>
<dbReference type="RefSeq" id="WP_109614609.1">
    <property type="nucleotide sequence ID" value="NZ_QGGG01000021.1"/>
</dbReference>